<accession>A0ABM0M186</accession>
<keyword evidence="4" id="KW-0325">Glycoprotein</keyword>
<evidence type="ECO:0000256" key="3">
    <source>
        <dbReference type="ARBA" id="ARBA00023157"/>
    </source>
</evidence>
<dbReference type="SUPFAM" id="SSF57196">
    <property type="entry name" value="EGF/Laminin"/>
    <property type="match status" value="2"/>
</dbReference>
<dbReference type="InterPro" id="IPR056863">
    <property type="entry name" value="LMN_ATRN_NET-like_EGF"/>
</dbReference>
<dbReference type="InterPro" id="IPR002049">
    <property type="entry name" value="LE_dom"/>
</dbReference>
<keyword evidence="8" id="KW-1185">Reference proteome</keyword>
<evidence type="ECO:0000256" key="5">
    <source>
        <dbReference type="ARBA" id="ARBA00023292"/>
    </source>
</evidence>
<dbReference type="InterPro" id="IPR050440">
    <property type="entry name" value="Laminin/Netrin_ECM"/>
</dbReference>
<feature type="domain" description="Laminin EGF-like" evidence="7">
    <location>
        <begin position="19"/>
        <end position="65"/>
    </location>
</feature>
<dbReference type="Pfam" id="PF00053">
    <property type="entry name" value="EGF_laminin"/>
    <property type="match status" value="1"/>
</dbReference>
<dbReference type="RefSeq" id="XP_006813777.1">
    <property type="nucleotide sequence ID" value="XM_006813714.1"/>
</dbReference>
<dbReference type="PROSITE" id="PS50027">
    <property type="entry name" value="EGF_LAM_2"/>
    <property type="match status" value="2"/>
</dbReference>
<dbReference type="PROSITE" id="PS01248">
    <property type="entry name" value="EGF_LAM_1"/>
    <property type="match status" value="1"/>
</dbReference>
<keyword evidence="2" id="KW-0677">Repeat</keyword>
<dbReference type="PANTHER" id="PTHR10574">
    <property type="entry name" value="NETRIN/LAMININ-RELATED"/>
    <property type="match status" value="1"/>
</dbReference>
<evidence type="ECO:0000259" key="7">
    <source>
        <dbReference type="PROSITE" id="PS50027"/>
    </source>
</evidence>
<evidence type="ECO:0000256" key="1">
    <source>
        <dbReference type="ARBA" id="ARBA00022729"/>
    </source>
</evidence>
<organism evidence="8 9">
    <name type="scientific">Saccoglossus kowalevskii</name>
    <name type="common">Acorn worm</name>
    <dbReference type="NCBI Taxonomy" id="10224"/>
    <lineage>
        <taxon>Eukaryota</taxon>
        <taxon>Metazoa</taxon>
        <taxon>Hemichordata</taxon>
        <taxon>Enteropneusta</taxon>
        <taxon>Harrimaniidae</taxon>
        <taxon>Saccoglossus</taxon>
    </lineage>
</organism>
<feature type="domain" description="Laminin EGF-like" evidence="7">
    <location>
        <begin position="66"/>
        <end position="118"/>
    </location>
</feature>
<keyword evidence="1" id="KW-0732">Signal</keyword>
<evidence type="ECO:0000313" key="9">
    <source>
        <dbReference type="RefSeq" id="XP_006813777.1"/>
    </source>
</evidence>
<keyword evidence="3 6" id="KW-1015">Disulfide bond</keyword>
<dbReference type="CDD" id="cd00055">
    <property type="entry name" value="EGF_Lam"/>
    <property type="match status" value="2"/>
</dbReference>
<reference evidence="9" key="1">
    <citation type="submission" date="2025-08" db="UniProtKB">
        <authorList>
            <consortium name="RefSeq"/>
        </authorList>
    </citation>
    <scope>IDENTIFICATION</scope>
    <source>
        <tissue evidence="9">Testes</tissue>
    </source>
</reference>
<gene>
    <name evidence="9" type="primary">LOC102806654</name>
</gene>
<comment type="caution">
    <text evidence="6">Lacks conserved residue(s) required for the propagation of feature annotation.</text>
</comment>
<dbReference type="Gene3D" id="2.10.25.10">
    <property type="entry name" value="Laminin"/>
    <property type="match status" value="2"/>
</dbReference>
<dbReference type="GeneID" id="102806654"/>
<keyword evidence="5 6" id="KW-0424">Laminin EGF-like domain</keyword>
<evidence type="ECO:0000256" key="6">
    <source>
        <dbReference type="PROSITE-ProRule" id="PRU00460"/>
    </source>
</evidence>
<dbReference type="Pfam" id="PF24973">
    <property type="entry name" value="EGF_LMN_ATRN"/>
    <property type="match status" value="1"/>
</dbReference>
<evidence type="ECO:0000256" key="4">
    <source>
        <dbReference type="ARBA" id="ARBA00023180"/>
    </source>
</evidence>
<dbReference type="Proteomes" id="UP000694865">
    <property type="component" value="Unplaced"/>
</dbReference>
<name>A0ABM0M186_SACKO</name>
<feature type="non-terminal residue" evidence="9">
    <location>
        <position position="1"/>
    </location>
</feature>
<dbReference type="PANTHER" id="PTHR10574:SF406">
    <property type="entry name" value="LAMININ SUBUNIT ALPHA 5"/>
    <property type="match status" value="1"/>
</dbReference>
<feature type="disulfide bond" evidence="6">
    <location>
        <begin position="92"/>
        <end position="101"/>
    </location>
</feature>
<feature type="non-terminal residue" evidence="9">
    <location>
        <position position="203"/>
    </location>
</feature>
<evidence type="ECO:0000313" key="8">
    <source>
        <dbReference type="Proteomes" id="UP000694865"/>
    </source>
</evidence>
<protein>
    <submittedName>
        <fullName evidence="9">Laminin subunit alpha-1-like</fullName>
    </submittedName>
</protein>
<dbReference type="SMART" id="SM00180">
    <property type="entry name" value="EGF_Lam"/>
    <property type="match status" value="2"/>
</dbReference>
<proteinExistence type="predicted"/>
<feature type="disulfide bond" evidence="6">
    <location>
        <begin position="38"/>
        <end position="47"/>
    </location>
</feature>
<evidence type="ECO:0000256" key="2">
    <source>
        <dbReference type="ARBA" id="ARBA00022737"/>
    </source>
</evidence>
<sequence length="203" mass="22471">CEDFYYGQPELPNGFCTACDCNGNSDQCDSITGECIDCQFDTTGFNCERCIDYQFGNASQQNCQVCGCSVTGTVSASFNAGTCDSITGQCDCKNGVNSRQCDECLPTWVDFSIDGCTECNQCTQTLYEAVTELTTNWDDYYDTASWVSELQDRDRELQSLMQVMNVSVTDLQNDQQLFVDLRTAVDAVDTVSYTTLVSNLNSR</sequence>